<evidence type="ECO:0000313" key="9">
    <source>
        <dbReference type="EMBL" id="CAD2140357.1"/>
    </source>
</evidence>
<dbReference type="GO" id="GO:0000981">
    <property type="term" value="F:DNA-binding transcription factor activity, RNA polymerase II-specific"/>
    <property type="evidence" value="ECO:0007669"/>
    <property type="project" value="InterPro"/>
</dbReference>
<dbReference type="PROSITE" id="PS50071">
    <property type="entry name" value="HOMEOBOX_2"/>
    <property type="match status" value="1"/>
</dbReference>
<keyword evidence="2 5" id="KW-0238">DNA-binding</keyword>
<evidence type="ECO:0000256" key="5">
    <source>
        <dbReference type="PROSITE-ProRule" id="PRU00108"/>
    </source>
</evidence>
<evidence type="ECO:0000256" key="2">
    <source>
        <dbReference type="ARBA" id="ARBA00023125"/>
    </source>
</evidence>
<evidence type="ECO:0000256" key="1">
    <source>
        <dbReference type="ARBA" id="ARBA00004123"/>
    </source>
</evidence>
<feature type="DNA-binding region" description="Homeobox" evidence="5">
    <location>
        <begin position="189"/>
        <end position="248"/>
    </location>
</feature>
<organism evidence="9 10">
    <name type="scientific">Meloidogyne enterolobii</name>
    <name type="common">Root-knot nematode worm</name>
    <name type="synonym">Meloidogyne mayaguensis</name>
    <dbReference type="NCBI Taxonomy" id="390850"/>
    <lineage>
        <taxon>Eukaryota</taxon>
        <taxon>Metazoa</taxon>
        <taxon>Ecdysozoa</taxon>
        <taxon>Nematoda</taxon>
        <taxon>Chromadorea</taxon>
        <taxon>Rhabditida</taxon>
        <taxon>Tylenchina</taxon>
        <taxon>Tylenchomorpha</taxon>
        <taxon>Tylenchoidea</taxon>
        <taxon>Meloidogynidae</taxon>
        <taxon>Meloidogyninae</taxon>
        <taxon>Meloidogyne</taxon>
    </lineage>
</organism>
<dbReference type="EMBL" id="CAJEWN010000025">
    <property type="protein sequence ID" value="CAD2140357.1"/>
    <property type="molecule type" value="Genomic_DNA"/>
</dbReference>
<dbReference type="AlphaFoldDB" id="A0A6V7U0W1"/>
<dbReference type="GO" id="GO:0003677">
    <property type="term" value="F:DNA binding"/>
    <property type="evidence" value="ECO:0007669"/>
    <property type="project" value="UniProtKB-UniRule"/>
</dbReference>
<dbReference type="InterPro" id="IPR017970">
    <property type="entry name" value="Homeobox_CS"/>
</dbReference>
<proteinExistence type="predicted"/>
<evidence type="ECO:0000256" key="4">
    <source>
        <dbReference type="ARBA" id="ARBA00023242"/>
    </source>
</evidence>
<dbReference type="CDD" id="cd00086">
    <property type="entry name" value="homeodomain"/>
    <property type="match status" value="1"/>
</dbReference>
<evidence type="ECO:0000256" key="3">
    <source>
        <dbReference type="ARBA" id="ARBA00023155"/>
    </source>
</evidence>
<keyword evidence="7" id="KW-0175">Coiled coil</keyword>
<keyword evidence="3 5" id="KW-0371">Homeobox</keyword>
<name>A0A6V7U0W1_MELEN</name>
<accession>A0A6V7U0W1</accession>
<protein>
    <recommendedName>
        <fullName evidence="8">Homeobox domain-containing protein</fullName>
    </recommendedName>
</protein>
<dbReference type="SMART" id="SM00389">
    <property type="entry name" value="HOX"/>
    <property type="match status" value="1"/>
</dbReference>
<reference evidence="9 10" key="1">
    <citation type="submission" date="2020-08" db="EMBL/GenBank/DDBJ databases">
        <authorList>
            <person name="Koutsovoulos G."/>
            <person name="Danchin GJ E."/>
        </authorList>
    </citation>
    <scope>NUCLEOTIDE SEQUENCE [LARGE SCALE GENOMIC DNA]</scope>
</reference>
<dbReference type="InterPro" id="IPR001356">
    <property type="entry name" value="HD"/>
</dbReference>
<sequence length="298" mass="33652">MYSLPKTEQIKQRKVIPIELLVEIFKTINTYPAEDLLYRIAIQKINCIFKNMLTSSRIFYTFSGKELKDKMVKINMTNKEIMDAFNELKASFNELKEEFTTTLSNLEGRLSVVEAQNAAILEEIGKKKENQKELVVTEGSVAIAKQQGVKRLLNSDQRSLTSLDASQIGQEENHKKEVVTEGNVTFVKQGVKRRLLTPQQKSSLLAAFDASKYLDKERLQKLSVENTLGEDQIKKWFDNKRYRTNRQSKNFCDDDAAAVASTSGIKPITVKKEVFSGINVTNGEQSEDKENNGGGGLV</sequence>
<feature type="domain" description="Homeobox" evidence="8">
    <location>
        <begin position="187"/>
        <end position="247"/>
    </location>
</feature>
<feature type="coiled-coil region" evidence="7">
    <location>
        <begin position="78"/>
        <end position="123"/>
    </location>
</feature>
<gene>
    <name evidence="9" type="ORF">MENT_LOCUS6469</name>
</gene>
<evidence type="ECO:0000259" key="8">
    <source>
        <dbReference type="PROSITE" id="PS50071"/>
    </source>
</evidence>
<keyword evidence="4 5" id="KW-0539">Nucleus</keyword>
<evidence type="ECO:0000256" key="7">
    <source>
        <dbReference type="SAM" id="Coils"/>
    </source>
</evidence>
<dbReference type="Proteomes" id="UP000580250">
    <property type="component" value="Unassembled WGS sequence"/>
</dbReference>
<dbReference type="Gene3D" id="1.10.10.60">
    <property type="entry name" value="Homeodomain-like"/>
    <property type="match status" value="1"/>
</dbReference>
<dbReference type="SUPFAM" id="SSF46689">
    <property type="entry name" value="Homeodomain-like"/>
    <property type="match status" value="1"/>
</dbReference>
<dbReference type="Pfam" id="PF00046">
    <property type="entry name" value="Homeodomain"/>
    <property type="match status" value="1"/>
</dbReference>
<evidence type="ECO:0000256" key="6">
    <source>
        <dbReference type="RuleBase" id="RU000682"/>
    </source>
</evidence>
<dbReference type="GO" id="GO:0005634">
    <property type="term" value="C:nucleus"/>
    <property type="evidence" value="ECO:0007669"/>
    <property type="project" value="UniProtKB-SubCell"/>
</dbReference>
<dbReference type="PROSITE" id="PS00027">
    <property type="entry name" value="HOMEOBOX_1"/>
    <property type="match status" value="1"/>
</dbReference>
<evidence type="ECO:0000313" key="10">
    <source>
        <dbReference type="Proteomes" id="UP000580250"/>
    </source>
</evidence>
<comment type="caution">
    <text evidence="9">The sequence shown here is derived from an EMBL/GenBank/DDBJ whole genome shotgun (WGS) entry which is preliminary data.</text>
</comment>
<comment type="subcellular location">
    <subcellularLocation>
        <location evidence="1 5 6">Nucleus</location>
    </subcellularLocation>
</comment>
<dbReference type="InterPro" id="IPR009057">
    <property type="entry name" value="Homeodomain-like_sf"/>
</dbReference>